<dbReference type="GO" id="GO:0032259">
    <property type="term" value="P:methylation"/>
    <property type="evidence" value="ECO:0007669"/>
    <property type="project" value="UniProtKB-KW"/>
</dbReference>
<comment type="caution">
    <text evidence="7">The sequence shown here is derived from an EMBL/GenBank/DDBJ whole genome shotgun (WGS) entry which is preliminary data.</text>
</comment>
<evidence type="ECO:0000259" key="6">
    <source>
        <dbReference type="Pfam" id="PF01555"/>
    </source>
</evidence>
<dbReference type="InterPro" id="IPR002941">
    <property type="entry name" value="DNA_methylase_N4/N6"/>
</dbReference>
<comment type="similarity">
    <text evidence="1 4">Belongs to the N(4)/N(6)-methyltransferase family.</text>
</comment>
<dbReference type="GO" id="GO:0003677">
    <property type="term" value="F:DNA binding"/>
    <property type="evidence" value="ECO:0007669"/>
    <property type="project" value="InterPro"/>
</dbReference>
<protein>
    <recommendedName>
        <fullName evidence="4">Methyltransferase</fullName>
        <ecNumber evidence="4">2.1.1.-</ecNumber>
    </recommendedName>
</protein>
<dbReference type="InterPro" id="IPR029063">
    <property type="entry name" value="SAM-dependent_MTases_sf"/>
</dbReference>
<dbReference type="SUPFAM" id="SSF53335">
    <property type="entry name" value="S-adenosyl-L-methionine-dependent methyltransferases"/>
    <property type="match status" value="1"/>
</dbReference>
<evidence type="ECO:0000256" key="4">
    <source>
        <dbReference type="RuleBase" id="RU362026"/>
    </source>
</evidence>
<evidence type="ECO:0000313" key="7">
    <source>
        <dbReference type="EMBL" id="NMB91217.1"/>
    </source>
</evidence>
<name>A0A7X9E683_UNCKA</name>
<evidence type="ECO:0000256" key="2">
    <source>
        <dbReference type="ARBA" id="ARBA00022603"/>
    </source>
</evidence>
<evidence type="ECO:0000256" key="5">
    <source>
        <dbReference type="SAM" id="MobiDB-lite"/>
    </source>
</evidence>
<dbReference type="PROSITE" id="PS00092">
    <property type="entry name" value="N6_MTASE"/>
    <property type="match status" value="1"/>
</dbReference>
<evidence type="ECO:0000256" key="3">
    <source>
        <dbReference type="ARBA" id="ARBA00022679"/>
    </source>
</evidence>
<feature type="domain" description="DNA methylase N-4/N-6" evidence="6">
    <location>
        <begin position="22"/>
        <end position="233"/>
    </location>
</feature>
<evidence type="ECO:0000256" key="1">
    <source>
        <dbReference type="ARBA" id="ARBA00006594"/>
    </source>
</evidence>
<dbReference type="EMBL" id="JAAZNV010000001">
    <property type="protein sequence ID" value="NMB91217.1"/>
    <property type="molecule type" value="Genomic_DNA"/>
</dbReference>
<dbReference type="InterPro" id="IPR002052">
    <property type="entry name" value="DNA_methylase_N6_adenine_CS"/>
</dbReference>
<feature type="compositionally biased region" description="Polar residues" evidence="5">
    <location>
        <begin position="132"/>
        <end position="153"/>
    </location>
</feature>
<gene>
    <name evidence="7" type="ORF">GYA37_00005</name>
</gene>
<reference evidence="7 8" key="1">
    <citation type="journal article" date="2020" name="Biotechnol. Biofuels">
        <title>New insights from the biogas microbiome by comprehensive genome-resolved metagenomics of nearly 1600 species originating from multiple anaerobic digesters.</title>
        <authorList>
            <person name="Campanaro S."/>
            <person name="Treu L."/>
            <person name="Rodriguez-R L.M."/>
            <person name="Kovalovszki A."/>
            <person name="Ziels R.M."/>
            <person name="Maus I."/>
            <person name="Zhu X."/>
            <person name="Kougias P.G."/>
            <person name="Basile A."/>
            <person name="Luo G."/>
            <person name="Schluter A."/>
            <person name="Konstantinidis K.T."/>
            <person name="Angelidaki I."/>
        </authorList>
    </citation>
    <scope>NUCLEOTIDE SEQUENCE [LARGE SCALE GENOMIC DNA]</scope>
    <source>
        <strain evidence="7">AS27yjCOA_202</strain>
    </source>
</reference>
<dbReference type="Pfam" id="PF01555">
    <property type="entry name" value="N6_N4_Mtase"/>
    <property type="match status" value="1"/>
</dbReference>
<accession>A0A7X9E683</accession>
<dbReference type="InterPro" id="IPR001091">
    <property type="entry name" value="RM_Methyltransferase"/>
</dbReference>
<dbReference type="Gene3D" id="3.40.50.150">
    <property type="entry name" value="Vaccinia Virus protein VP39"/>
    <property type="match status" value="1"/>
</dbReference>
<keyword evidence="3 7" id="KW-0808">Transferase</keyword>
<dbReference type="AlphaFoldDB" id="A0A7X9E683"/>
<feature type="region of interest" description="Disordered" evidence="5">
    <location>
        <begin position="123"/>
        <end position="153"/>
    </location>
</feature>
<sequence length="256" mass="29712">MAWKLYEGNCFDHFHKIEDHSIDMILCDPPYGATQNNWDSTIPLNPLWEEYKRIIKDNGAILLFGCEPFSSKLRLSNLAMYRYDWIWHKTRAGGFLNASRMPLISHELISVFYKKLPTYNPQMEKGEPYTKKTPNNGDGRNYGNFNRENTTKTNEGYRFPRSVISFSNNNYKSLHPTQKPLELFEYLIKTYTNEGDLVLDNCAGSGTTGVAAEITGRNSILMEKKPEYCQIIKDRLSDINLDQYQPQRTHIPLTDF</sequence>
<organism evidence="7 8">
    <name type="scientific">candidate division WWE3 bacterium</name>
    <dbReference type="NCBI Taxonomy" id="2053526"/>
    <lineage>
        <taxon>Bacteria</taxon>
        <taxon>Katanobacteria</taxon>
    </lineage>
</organism>
<dbReference type="GO" id="GO:0008170">
    <property type="term" value="F:N-methyltransferase activity"/>
    <property type="evidence" value="ECO:0007669"/>
    <property type="project" value="InterPro"/>
</dbReference>
<evidence type="ECO:0000313" key="8">
    <source>
        <dbReference type="Proteomes" id="UP000590542"/>
    </source>
</evidence>
<keyword evidence="2 7" id="KW-0489">Methyltransferase</keyword>
<proteinExistence type="inferred from homology"/>
<dbReference type="Proteomes" id="UP000590542">
    <property type="component" value="Unassembled WGS sequence"/>
</dbReference>
<dbReference type="PRINTS" id="PR00508">
    <property type="entry name" value="S21N4MTFRASE"/>
</dbReference>
<dbReference type="EC" id="2.1.1.-" evidence="4"/>